<dbReference type="CDD" id="cd07067">
    <property type="entry name" value="HP_PGM_like"/>
    <property type="match status" value="1"/>
</dbReference>
<name>A0AAF0Z593_9MICO</name>
<organism evidence="1 2">
    <name type="scientific">Sanguibacter biliveldensis</name>
    <dbReference type="NCBI Taxonomy" id="3030830"/>
    <lineage>
        <taxon>Bacteria</taxon>
        <taxon>Bacillati</taxon>
        <taxon>Actinomycetota</taxon>
        <taxon>Actinomycetes</taxon>
        <taxon>Micrococcales</taxon>
        <taxon>Sanguibacteraceae</taxon>
        <taxon>Sanguibacter</taxon>
    </lineage>
</organism>
<dbReference type="Pfam" id="PF00300">
    <property type="entry name" value="His_Phos_1"/>
    <property type="match status" value="1"/>
</dbReference>
<dbReference type="RefSeq" id="WP_319154863.1">
    <property type="nucleotide sequence ID" value="NZ_CP138359.1"/>
</dbReference>
<dbReference type="PANTHER" id="PTHR47623">
    <property type="entry name" value="OS09G0287300 PROTEIN"/>
    <property type="match status" value="1"/>
</dbReference>
<dbReference type="InterPro" id="IPR029033">
    <property type="entry name" value="His_PPase_superfam"/>
</dbReference>
<accession>A0AAF0Z593</accession>
<dbReference type="SUPFAM" id="SSF53254">
    <property type="entry name" value="Phosphoglycerate mutase-like"/>
    <property type="match status" value="1"/>
</dbReference>
<reference evidence="2" key="1">
    <citation type="submission" date="2023-11" db="EMBL/GenBank/DDBJ databases">
        <authorList>
            <person name="Helweg L.P."/>
            <person name="Kiel A."/>
            <person name="Hitz F."/>
            <person name="Ruckert-Reed C."/>
            <person name="Busche T."/>
            <person name="Kaltschmidt B."/>
            <person name="Kaltschmidt C."/>
        </authorList>
    </citation>
    <scope>NUCLEOTIDE SEQUENCE [LARGE SCALE GENOMIC DNA]</scope>
    <source>
        <strain evidence="2">4.1</strain>
    </source>
</reference>
<dbReference type="Gene3D" id="3.40.50.1240">
    <property type="entry name" value="Phosphoglycerate mutase-like"/>
    <property type="match status" value="1"/>
</dbReference>
<proteinExistence type="predicted"/>
<dbReference type="Proteomes" id="UP001304340">
    <property type="component" value="Chromosome"/>
</dbReference>
<protein>
    <submittedName>
        <fullName evidence="1">Histidine phosphatase family protein</fullName>
    </submittedName>
</protein>
<dbReference type="AlphaFoldDB" id="A0AAF0Z593"/>
<dbReference type="SMART" id="SM00855">
    <property type="entry name" value="PGAM"/>
    <property type="match status" value="1"/>
</dbReference>
<gene>
    <name evidence="1" type="ORF">SANBI_002137</name>
</gene>
<dbReference type="EMBL" id="CP138359">
    <property type="protein sequence ID" value="WPF80894.1"/>
    <property type="molecule type" value="Genomic_DNA"/>
</dbReference>
<sequence length="176" mass="18794">MTLSTPTVRRLVLLRHAKAEPGGTVPDVLRPLALSGRSQASAVGRSLTDAEIAPEVVLCSDAVRTRQTWDLVRSGLGDVELDVTVTPDLYTADVAQVLALVGAVDERVRTILVVGHEPIMSSVAEHLAGPGSESAALRQVQVGVPTASYSVLESEQPWDAWGRKTSTLLRLVRPKD</sequence>
<evidence type="ECO:0000313" key="1">
    <source>
        <dbReference type="EMBL" id="WPF80894.1"/>
    </source>
</evidence>
<dbReference type="KEGG" id="sbil:SANBI_002137"/>
<evidence type="ECO:0000313" key="2">
    <source>
        <dbReference type="Proteomes" id="UP001304340"/>
    </source>
</evidence>
<dbReference type="PANTHER" id="PTHR47623:SF1">
    <property type="entry name" value="OS09G0287300 PROTEIN"/>
    <property type="match status" value="1"/>
</dbReference>
<keyword evidence="2" id="KW-1185">Reference proteome</keyword>
<dbReference type="InterPro" id="IPR013078">
    <property type="entry name" value="His_Pase_superF_clade-1"/>
</dbReference>